<evidence type="ECO:0000256" key="1">
    <source>
        <dbReference type="ARBA" id="ARBA00004651"/>
    </source>
</evidence>
<name>A0A6J4KK92_9ACTN</name>
<organism evidence="8">
    <name type="scientific">uncultured Frankineae bacterium</name>
    <dbReference type="NCBI Taxonomy" id="437475"/>
    <lineage>
        <taxon>Bacteria</taxon>
        <taxon>Bacillati</taxon>
        <taxon>Actinomycetota</taxon>
        <taxon>Actinomycetes</taxon>
        <taxon>Frankiales</taxon>
        <taxon>environmental samples</taxon>
    </lineage>
</organism>
<feature type="transmembrane region" description="Helical" evidence="7">
    <location>
        <begin position="147"/>
        <end position="172"/>
    </location>
</feature>
<evidence type="ECO:0000256" key="3">
    <source>
        <dbReference type="ARBA" id="ARBA00022692"/>
    </source>
</evidence>
<dbReference type="AlphaFoldDB" id="A0A6J4KK92"/>
<keyword evidence="5 7" id="KW-0472">Membrane</keyword>
<evidence type="ECO:0000256" key="7">
    <source>
        <dbReference type="SAM" id="Phobius"/>
    </source>
</evidence>
<feature type="transmembrane region" description="Helical" evidence="7">
    <location>
        <begin position="268"/>
        <end position="288"/>
    </location>
</feature>
<proteinExistence type="predicted"/>
<accession>A0A6J4KK92</accession>
<comment type="subcellular location">
    <subcellularLocation>
        <location evidence="1">Cell membrane</location>
        <topology evidence="1">Multi-pass membrane protein</topology>
    </subcellularLocation>
</comment>
<evidence type="ECO:0000256" key="6">
    <source>
        <dbReference type="SAM" id="MobiDB-lite"/>
    </source>
</evidence>
<dbReference type="InterPro" id="IPR019108">
    <property type="entry name" value="Caa3_assmbl_CtaG-rel"/>
</dbReference>
<evidence type="ECO:0000256" key="5">
    <source>
        <dbReference type="ARBA" id="ARBA00023136"/>
    </source>
</evidence>
<keyword evidence="3 7" id="KW-0812">Transmembrane</keyword>
<feature type="transmembrane region" description="Helical" evidence="7">
    <location>
        <begin position="38"/>
        <end position="56"/>
    </location>
</feature>
<evidence type="ECO:0000256" key="2">
    <source>
        <dbReference type="ARBA" id="ARBA00022475"/>
    </source>
</evidence>
<dbReference type="GO" id="GO:0005886">
    <property type="term" value="C:plasma membrane"/>
    <property type="evidence" value="ECO:0007669"/>
    <property type="project" value="UniProtKB-SubCell"/>
</dbReference>
<keyword evidence="2" id="KW-1003">Cell membrane</keyword>
<reference evidence="8" key="1">
    <citation type="submission" date="2020-02" db="EMBL/GenBank/DDBJ databases">
        <authorList>
            <person name="Meier V. D."/>
        </authorList>
    </citation>
    <scope>NUCLEOTIDE SEQUENCE</scope>
    <source>
        <strain evidence="8">AVDCRST_MAG07</strain>
    </source>
</reference>
<evidence type="ECO:0000313" key="8">
    <source>
        <dbReference type="EMBL" id="CAA9308385.1"/>
    </source>
</evidence>
<feature type="transmembrane region" description="Helical" evidence="7">
    <location>
        <begin position="105"/>
        <end position="126"/>
    </location>
</feature>
<feature type="transmembrane region" description="Helical" evidence="7">
    <location>
        <begin position="214"/>
        <end position="234"/>
    </location>
</feature>
<gene>
    <name evidence="8" type="ORF">AVDCRST_MAG07-447</name>
</gene>
<dbReference type="EMBL" id="CADCUB010000018">
    <property type="protein sequence ID" value="CAA9308385.1"/>
    <property type="molecule type" value="Genomic_DNA"/>
</dbReference>
<sequence length="326" mass="35183">MVAALLTLSPASSATLLAHRDGLPEFGAWTVVTQARPQALPLLLVLVPAGLYLLGARRLRARGDRWPVGRSLSFLVGGLGTIAVATMSGLAAYDASLFSAHMVQHMLLAMVAPVFLALGAPITLALRTLPLRPRRVLLAVLHSRVAALLSHPLVPWLLFVASPFALYFTGWYEATLDDRLLHELLHVHFLLVGSLFFWPLLGIDPVPGRSGHPFRMLLVAATLPFHAFLGVAIMSVEPDGRGLLAADHYLPLHGLAQSVYQQQLGGGLLWASGDLVGLLFLAVLLVQWMRASEREAAREDRRLDRLEAAEPGHSRPAGVAAPHSTV</sequence>
<feature type="transmembrane region" description="Helical" evidence="7">
    <location>
        <begin position="184"/>
        <end position="202"/>
    </location>
</feature>
<feature type="region of interest" description="Disordered" evidence="6">
    <location>
        <begin position="306"/>
        <end position="326"/>
    </location>
</feature>
<feature type="transmembrane region" description="Helical" evidence="7">
    <location>
        <begin position="68"/>
        <end position="93"/>
    </location>
</feature>
<keyword evidence="4 7" id="KW-1133">Transmembrane helix</keyword>
<dbReference type="Pfam" id="PF09678">
    <property type="entry name" value="Caa3_CtaG"/>
    <property type="match status" value="1"/>
</dbReference>
<evidence type="ECO:0000256" key="4">
    <source>
        <dbReference type="ARBA" id="ARBA00022989"/>
    </source>
</evidence>
<protein>
    <submittedName>
        <fullName evidence="8">Cytochrome c oxidase caa3-type assembly factor CtaG_BS (Unrelated to Cox11-CtaG family)</fullName>
    </submittedName>
</protein>